<organism evidence="4 5">
    <name type="scientific">Candidatus Entotheonella gemina</name>
    <dbReference type="NCBI Taxonomy" id="1429439"/>
    <lineage>
        <taxon>Bacteria</taxon>
        <taxon>Pseudomonadati</taxon>
        <taxon>Nitrospinota/Tectimicrobiota group</taxon>
        <taxon>Candidatus Tectimicrobiota</taxon>
        <taxon>Candidatus Entotheonellia</taxon>
        <taxon>Candidatus Entotheonellales</taxon>
        <taxon>Candidatus Entotheonellaceae</taxon>
        <taxon>Candidatus Entotheonella</taxon>
    </lineage>
</organism>
<dbReference type="Pfam" id="PF13508">
    <property type="entry name" value="Acetyltransf_7"/>
    <property type="match status" value="1"/>
</dbReference>
<sequence>MSDWIMRSAEPRDADGLAQCVTAAYQLYVSRMGGQPPGPMLTDYAEEIAQHQVWVAEANGEIIGGLVLIPYEDHILLDNIAVHPAYQGQGVGRTLLELADAEAMLQGYGELRLYTHVTMTENIALYTRLGWIETHRGEQDGYARVFMRKPLPVQEGNAGSQ</sequence>
<dbReference type="HOGENOM" id="CLU_139687_0_0_7"/>
<evidence type="ECO:0000313" key="5">
    <source>
        <dbReference type="Proteomes" id="UP000019140"/>
    </source>
</evidence>
<evidence type="ECO:0000256" key="2">
    <source>
        <dbReference type="ARBA" id="ARBA00023315"/>
    </source>
</evidence>
<dbReference type="Gene3D" id="3.40.630.30">
    <property type="match status" value="1"/>
</dbReference>
<gene>
    <name evidence="4" type="ORF">ETSY2_29190</name>
</gene>
<dbReference type="EMBL" id="AZHX01001239">
    <property type="protein sequence ID" value="ETX04366.1"/>
    <property type="molecule type" value="Genomic_DNA"/>
</dbReference>
<evidence type="ECO:0000313" key="4">
    <source>
        <dbReference type="EMBL" id="ETX04366.1"/>
    </source>
</evidence>
<dbReference type="Proteomes" id="UP000019140">
    <property type="component" value="Unassembled WGS sequence"/>
</dbReference>
<evidence type="ECO:0000259" key="3">
    <source>
        <dbReference type="PROSITE" id="PS51186"/>
    </source>
</evidence>
<feature type="domain" description="N-acetyltransferase" evidence="3">
    <location>
        <begin position="4"/>
        <end position="152"/>
    </location>
</feature>
<comment type="caution">
    <text evidence="4">The sequence shown here is derived from an EMBL/GenBank/DDBJ whole genome shotgun (WGS) entry which is preliminary data.</text>
</comment>
<keyword evidence="1" id="KW-0808">Transferase</keyword>
<protein>
    <recommendedName>
        <fullName evidence="3">N-acetyltransferase domain-containing protein</fullName>
    </recommendedName>
</protein>
<dbReference type="GO" id="GO:0016747">
    <property type="term" value="F:acyltransferase activity, transferring groups other than amino-acyl groups"/>
    <property type="evidence" value="ECO:0007669"/>
    <property type="project" value="InterPro"/>
</dbReference>
<evidence type="ECO:0000256" key="1">
    <source>
        <dbReference type="ARBA" id="ARBA00022679"/>
    </source>
</evidence>
<dbReference type="AlphaFoldDB" id="W4M354"/>
<proteinExistence type="predicted"/>
<dbReference type="InterPro" id="IPR016181">
    <property type="entry name" value="Acyl_CoA_acyltransferase"/>
</dbReference>
<dbReference type="InterPro" id="IPR000182">
    <property type="entry name" value="GNAT_dom"/>
</dbReference>
<dbReference type="CDD" id="cd04301">
    <property type="entry name" value="NAT_SF"/>
    <property type="match status" value="1"/>
</dbReference>
<reference evidence="4 5" key="1">
    <citation type="journal article" date="2014" name="Nature">
        <title>An environmental bacterial taxon with a large and distinct metabolic repertoire.</title>
        <authorList>
            <person name="Wilson M.C."/>
            <person name="Mori T."/>
            <person name="Ruckert C."/>
            <person name="Uria A.R."/>
            <person name="Helf M.J."/>
            <person name="Takada K."/>
            <person name="Gernert C."/>
            <person name="Steffens U.A."/>
            <person name="Heycke N."/>
            <person name="Schmitt S."/>
            <person name="Rinke C."/>
            <person name="Helfrich E.J."/>
            <person name="Brachmann A.O."/>
            <person name="Gurgui C."/>
            <person name="Wakimoto T."/>
            <person name="Kracht M."/>
            <person name="Crusemann M."/>
            <person name="Hentschel U."/>
            <person name="Abe I."/>
            <person name="Matsunaga S."/>
            <person name="Kalinowski J."/>
            <person name="Takeyama H."/>
            <person name="Piel J."/>
        </authorList>
    </citation>
    <scope>NUCLEOTIDE SEQUENCE [LARGE SCALE GENOMIC DNA]</scope>
    <source>
        <strain evidence="5">TSY2</strain>
    </source>
</reference>
<dbReference type="PANTHER" id="PTHR43877">
    <property type="entry name" value="AMINOALKYLPHOSPHONATE N-ACETYLTRANSFERASE-RELATED-RELATED"/>
    <property type="match status" value="1"/>
</dbReference>
<accession>W4M354</accession>
<dbReference type="PROSITE" id="PS51186">
    <property type="entry name" value="GNAT"/>
    <property type="match status" value="1"/>
</dbReference>
<name>W4M354_9BACT</name>
<keyword evidence="2" id="KW-0012">Acyltransferase</keyword>
<dbReference type="InterPro" id="IPR050832">
    <property type="entry name" value="Bact_Acetyltransf"/>
</dbReference>
<keyword evidence="5" id="KW-1185">Reference proteome</keyword>
<dbReference type="SUPFAM" id="SSF55729">
    <property type="entry name" value="Acyl-CoA N-acyltransferases (Nat)"/>
    <property type="match status" value="1"/>
</dbReference>